<dbReference type="InterPro" id="IPR050109">
    <property type="entry name" value="HTH-type_TetR-like_transc_reg"/>
</dbReference>
<dbReference type="PROSITE" id="PS50977">
    <property type="entry name" value="HTH_TETR_2"/>
    <property type="match status" value="1"/>
</dbReference>
<feature type="DNA-binding region" description="H-T-H motif" evidence="5">
    <location>
        <begin position="31"/>
        <end position="50"/>
    </location>
</feature>
<dbReference type="EMBL" id="CP074371">
    <property type="protein sequence ID" value="QVI24372.1"/>
    <property type="molecule type" value="Genomic_DNA"/>
</dbReference>
<organism evidence="7 8">
    <name type="scientific">Nocardia tengchongensis</name>
    <dbReference type="NCBI Taxonomy" id="2055889"/>
    <lineage>
        <taxon>Bacteria</taxon>
        <taxon>Bacillati</taxon>
        <taxon>Actinomycetota</taxon>
        <taxon>Actinomycetes</taxon>
        <taxon>Mycobacteriales</taxon>
        <taxon>Nocardiaceae</taxon>
        <taxon>Nocardia</taxon>
    </lineage>
</organism>
<name>A0ABX8CXI1_9NOCA</name>
<keyword evidence="2" id="KW-0805">Transcription regulation</keyword>
<evidence type="ECO:0000313" key="8">
    <source>
        <dbReference type="Proteomes" id="UP000683310"/>
    </source>
</evidence>
<accession>A0ABX8CXI1</accession>
<evidence type="ECO:0000256" key="4">
    <source>
        <dbReference type="ARBA" id="ARBA00023163"/>
    </source>
</evidence>
<evidence type="ECO:0000313" key="7">
    <source>
        <dbReference type="EMBL" id="QVI24372.1"/>
    </source>
</evidence>
<evidence type="ECO:0000256" key="5">
    <source>
        <dbReference type="PROSITE-ProRule" id="PRU00335"/>
    </source>
</evidence>
<dbReference type="Gene3D" id="1.10.357.10">
    <property type="entry name" value="Tetracycline Repressor, domain 2"/>
    <property type="match status" value="1"/>
</dbReference>
<gene>
    <name evidence="7" type="ORF">KHQ06_17400</name>
</gene>
<dbReference type="SUPFAM" id="SSF48498">
    <property type="entry name" value="Tetracyclin repressor-like, C-terminal domain"/>
    <property type="match status" value="1"/>
</dbReference>
<keyword evidence="8" id="KW-1185">Reference proteome</keyword>
<keyword evidence="1" id="KW-0678">Repressor</keyword>
<evidence type="ECO:0000259" key="6">
    <source>
        <dbReference type="PROSITE" id="PS50977"/>
    </source>
</evidence>
<dbReference type="InterPro" id="IPR009057">
    <property type="entry name" value="Homeodomain-like_sf"/>
</dbReference>
<protein>
    <submittedName>
        <fullName evidence="7">TetR/AcrR family transcriptional regulator C-terminal domain-containing protein</fullName>
    </submittedName>
</protein>
<dbReference type="PANTHER" id="PTHR30055">
    <property type="entry name" value="HTH-TYPE TRANSCRIPTIONAL REGULATOR RUTR"/>
    <property type="match status" value="1"/>
</dbReference>
<feature type="domain" description="HTH tetR-type" evidence="6">
    <location>
        <begin position="8"/>
        <end position="68"/>
    </location>
</feature>
<dbReference type="PANTHER" id="PTHR30055:SF151">
    <property type="entry name" value="TRANSCRIPTIONAL REGULATORY PROTEIN"/>
    <property type="match status" value="1"/>
</dbReference>
<dbReference type="InterPro" id="IPR003012">
    <property type="entry name" value="Tet_transcr_reg_TetR"/>
</dbReference>
<dbReference type="Pfam" id="PF02909">
    <property type="entry name" value="TetR_C_1"/>
    <property type="match status" value="1"/>
</dbReference>
<evidence type="ECO:0000256" key="1">
    <source>
        <dbReference type="ARBA" id="ARBA00022491"/>
    </source>
</evidence>
<dbReference type="Proteomes" id="UP000683310">
    <property type="component" value="Chromosome"/>
</dbReference>
<dbReference type="SUPFAM" id="SSF46689">
    <property type="entry name" value="Homeodomain-like"/>
    <property type="match status" value="1"/>
</dbReference>
<dbReference type="PRINTS" id="PR00455">
    <property type="entry name" value="HTHTETR"/>
</dbReference>
<reference evidence="7 8" key="1">
    <citation type="submission" date="2021-04" db="EMBL/GenBank/DDBJ databases">
        <title>Nocardia tengchongensis.</title>
        <authorList>
            <person name="Zhuang k."/>
            <person name="Ran Y."/>
            <person name="Li W."/>
        </authorList>
    </citation>
    <scope>NUCLEOTIDE SEQUENCE [LARGE SCALE GENOMIC DNA]</scope>
    <source>
        <strain evidence="7 8">CFH S0057</strain>
    </source>
</reference>
<keyword evidence="4" id="KW-0804">Transcription</keyword>
<dbReference type="InterPro" id="IPR004111">
    <property type="entry name" value="Repressor_TetR_C"/>
</dbReference>
<evidence type="ECO:0000256" key="3">
    <source>
        <dbReference type="ARBA" id="ARBA00023125"/>
    </source>
</evidence>
<dbReference type="PRINTS" id="PR00400">
    <property type="entry name" value="TETREPRESSOR"/>
</dbReference>
<sequence length="226" mass="25069">MARPKVPLLSRERIRDAALSLIDRDGLAELSMRKLAAELGVQAASLYTHYPTKDAVLDDIGGVLMARVDASAFDQGWRAGITHWAHSYRAALVRHPNFVAYLAAGPGTRDENLRIADAVHGGLVAAGWPPRDATMIGAATRYLVMGATMGSFSRGFVDDVQVYRDRYPHLEQAHLLRAKADEIDSESFELALSAFLDGLQLRFDIIEKERARRRQSRSANPRSDRE</sequence>
<proteinExistence type="predicted"/>
<dbReference type="InterPro" id="IPR001647">
    <property type="entry name" value="HTH_TetR"/>
</dbReference>
<evidence type="ECO:0000256" key="2">
    <source>
        <dbReference type="ARBA" id="ARBA00023015"/>
    </source>
</evidence>
<keyword evidence="3 5" id="KW-0238">DNA-binding</keyword>
<dbReference type="Pfam" id="PF00440">
    <property type="entry name" value="TetR_N"/>
    <property type="match status" value="1"/>
</dbReference>
<dbReference type="InterPro" id="IPR036271">
    <property type="entry name" value="Tet_transcr_reg_TetR-rel_C_sf"/>
</dbReference>